<dbReference type="AlphaFoldDB" id="A0A8C2QL23"/>
<keyword evidence="12" id="KW-0472">Membrane</keyword>
<keyword evidence="13" id="KW-1015">Disulfide bond</keyword>
<evidence type="ECO:0000256" key="6">
    <source>
        <dbReference type="ARBA" id="ARBA00022676"/>
    </source>
</evidence>
<dbReference type="FunFam" id="3.90.1480.20:FF:000012">
    <property type="entry name" value="ST6 beta-galactoside alpha-2,6-sialyltransferase 1"/>
    <property type="match status" value="1"/>
</dbReference>
<keyword evidence="9" id="KW-0735">Signal-anchor</keyword>
<evidence type="ECO:0000256" key="22">
    <source>
        <dbReference type="PIRSR" id="PIRSR005557-2"/>
    </source>
</evidence>
<protein>
    <recommendedName>
        <fullName evidence="18">Beta-galactoside alpha-2,6-sialyltransferase 1</fullName>
        <ecNumber evidence="16">2.4.3.1</ecNumber>
    </recommendedName>
    <alternativeName>
        <fullName evidence="21">CMP-N-acetylneuraminate-beta-galactosamide-alpha-2,6-sialyltransferase 1</fullName>
    </alternativeName>
    <alternativeName>
        <fullName evidence="20">ST6Gal I</fullName>
    </alternativeName>
    <alternativeName>
        <fullName evidence="19">Sialyltransferase 1</fullName>
    </alternativeName>
</protein>
<accession>A0A8C2QL23</accession>
<dbReference type="GO" id="GO:0005576">
    <property type="term" value="C:extracellular region"/>
    <property type="evidence" value="ECO:0007669"/>
    <property type="project" value="UniProtKB-SubCell"/>
</dbReference>
<reference evidence="23" key="1">
    <citation type="submission" date="2025-08" db="UniProtKB">
        <authorList>
            <consortium name="Ensembl"/>
        </authorList>
    </citation>
    <scope>IDENTIFICATION</scope>
</reference>
<evidence type="ECO:0000256" key="14">
    <source>
        <dbReference type="ARBA" id="ARBA00023180"/>
    </source>
</evidence>
<evidence type="ECO:0000256" key="18">
    <source>
        <dbReference type="ARBA" id="ARBA00069321"/>
    </source>
</evidence>
<organism evidence="23 24">
    <name type="scientific">Cricetulus griseus</name>
    <name type="common">Chinese hamster</name>
    <name type="synonym">Cricetulus barabensis griseus</name>
    <dbReference type="NCBI Taxonomy" id="10029"/>
    <lineage>
        <taxon>Eukaryota</taxon>
        <taxon>Metazoa</taxon>
        <taxon>Chordata</taxon>
        <taxon>Craniata</taxon>
        <taxon>Vertebrata</taxon>
        <taxon>Euteleostomi</taxon>
        <taxon>Mammalia</taxon>
        <taxon>Eutheria</taxon>
        <taxon>Euarchontoglires</taxon>
        <taxon>Glires</taxon>
        <taxon>Rodentia</taxon>
        <taxon>Myomorpha</taxon>
        <taxon>Muroidea</taxon>
        <taxon>Cricetidae</taxon>
        <taxon>Cricetinae</taxon>
        <taxon>Cricetulus</taxon>
    </lineage>
</organism>
<evidence type="ECO:0000313" key="23">
    <source>
        <dbReference type="Ensembl" id="ENSCGRP00001019561.1"/>
    </source>
</evidence>
<dbReference type="InterPro" id="IPR038578">
    <property type="entry name" value="GT29-like_sf"/>
</dbReference>
<reference evidence="23" key="2">
    <citation type="submission" date="2025-09" db="UniProtKB">
        <authorList>
            <consortium name="Ensembl"/>
        </authorList>
    </citation>
    <scope>IDENTIFICATION</scope>
</reference>
<evidence type="ECO:0000256" key="7">
    <source>
        <dbReference type="ARBA" id="ARBA00022679"/>
    </source>
</evidence>
<evidence type="ECO:0000256" key="19">
    <source>
        <dbReference type="ARBA" id="ARBA00076526"/>
    </source>
</evidence>
<feature type="disulfide bond" evidence="22">
    <location>
        <begin position="138"/>
        <end position="275"/>
    </location>
</feature>
<evidence type="ECO:0000256" key="21">
    <source>
        <dbReference type="ARBA" id="ARBA00080062"/>
    </source>
</evidence>
<evidence type="ECO:0000256" key="13">
    <source>
        <dbReference type="ARBA" id="ARBA00023157"/>
    </source>
</evidence>
<evidence type="ECO:0000256" key="17">
    <source>
        <dbReference type="ARBA" id="ARBA00053057"/>
    </source>
</evidence>
<comment type="subcellular location">
    <subcellularLocation>
        <location evidence="1">Golgi apparatus</location>
        <location evidence="1">Golgi stack membrane</location>
        <topology evidence="1">Single-pass type II membrane protein</topology>
    </subcellularLocation>
    <subcellularLocation>
        <location evidence="2">Secreted</location>
    </subcellularLocation>
</comment>
<evidence type="ECO:0000256" key="4">
    <source>
        <dbReference type="ARBA" id="ARBA00006003"/>
    </source>
</evidence>
<dbReference type="InterPro" id="IPR012163">
    <property type="entry name" value="Sialyl_trans"/>
</dbReference>
<evidence type="ECO:0000256" key="5">
    <source>
        <dbReference type="ARBA" id="ARBA00022525"/>
    </source>
</evidence>
<evidence type="ECO:0000256" key="16">
    <source>
        <dbReference type="ARBA" id="ARBA00034329"/>
    </source>
</evidence>
<keyword evidence="7" id="KW-0808">Transferase</keyword>
<keyword evidence="14" id="KW-0325">Glycoprotein</keyword>
<dbReference type="PIRSF" id="PIRSF005557">
    <property type="entry name" value="Sialyl_trans"/>
    <property type="match status" value="1"/>
</dbReference>
<evidence type="ECO:0000256" key="15">
    <source>
        <dbReference type="ARBA" id="ARBA00034249"/>
    </source>
</evidence>
<sequence length="338" mass="38896">RKKISYFILAFLLFAVICVWKKGSYEALKLQAKEFQVTKSLEKLAMGSGSQSMSVSSKQDSKKARQVLNHPRVTVKVKPQASYQVWYKVSYKGPGPGVKFSAEALHCRLGDCVKVSMIEACYLPKEYIRTKARPWHRCDVVSSIGSLKSSQLVLRFNGAPVANFQQDVGVKTPICLMNSHLITTEKQFLKDSLCNEGILIVWDPSLYHADIPHWYHKQDYNFFKLYKSYSKLYPNQPFYILRPQMPHHSGNCSGGIQPKPPPSGMLCIIKMMTLCDQVDIYEFLPSRYNIDVCYYHQKFFNHACMIERNMVKQLNKGTDEDIYVFRKATLSGFWIIHC</sequence>
<name>A0A8C2QL23_CRIGR</name>
<evidence type="ECO:0000256" key="11">
    <source>
        <dbReference type="ARBA" id="ARBA00023034"/>
    </source>
</evidence>
<evidence type="ECO:0000256" key="3">
    <source>
        <dbReference type="ARBA" id="ARBA00004922"/>
    </source>
</evidence>
<dbReference type="Ensembl" id="ENSCGRT00001023805.1">
    <property type="protein sequence ID" value="ENSCGRP00001019561.1"/>
    <property type="gene ID" value="ENSCGRG00001018958.1"/>
</dbReference>
<evidence type="ECO:0000256" key="2">
    <source>
        <dbReference type="ARBA" id="ARBA00004613"/>
    </source>
</evidence>
<evidence type="ECO:0000313" key="24">
    <source>
        <dbReference type="Proteomes" id="UP000694386"/>
    </source>
</evidence>
<evidence type="ECO:0000256" key="20">
    <source>
        <dbReference type="ARBA" id="ARBA00076676"/>
    </source>
</evidence>
<comment type="catalytic activity">
    <reaction evidence="15">
        <text>a beta-D-galactoside + CMP-N-acetyl-beta-neuraminate = an N-acetyl-alpha-neuraminyl-(2-&gt;6)-beta-D-galactosyl derivative + CMP + H(+)</text>
        <dbReference type="Rhea" id="RHEA:52104"/>
        <dbReference type="ChEBI" id="CHEBI:15378"/>
        <dbReference type="ChEBI" id="CHEBI:28034"/>
        <dbReference type="ChEBI" id="CHEBI:57812"/>
        <dbReference type="ChEBI" id="CHEBI:60377"/>
        <dbReference type="ChEBI" id="CHEBI:136398"/>
        <dbReference type="EC" id="2.4.3.1"/>
    </reaction>
</comment>
<keyword evidence="6" id="KW-0328">Glycosyltransferase</keyword>
<evidence type="ECO:0000256" key="8">
    <source>
        <dbReference type="ARBA" id="ARBA00022692"/>
    </source>
</evidence>
<dbReference type="Pfam" id="PF00777">
    <property type="entry name" value="Glyco_transf_29"/>
    <property type="match status" value="1"/>
</dbReference>
<proteinExistence type="inferred from homology"/>
<comment type="function">
    <text evidence="17">Transfers sialic acid from CMP-sialic acid to galactose-containing acceptor substrates.</text>
</comment>
<keyword evidence="10" id="KW-1133">Transmembrane helix</keyword>
<keyword evidence="11" id="KW-0333">Golgi apparatus</keyword>
<keyword evidence="8" id="KW-0812">Transmembrane</keyword>
<evidence type="ECO:0000256" key="10">
    <source>
        <dbReference type="ARBA" id="ARBA00022989"/>
    </source>
</evidence>
<evidence type="ECO:0000256" key="9">
    <source>
        <dbReference type="ARBA" id="ARBA00022968"/>
    </source>
</evidence>
<dbReference type="GO" id="GO:0032580">
    <property type="term" value="C:Golgi cisterna membrane"/>
    <property type="evidence" value="ECO:0007669"/>
    <property type="project" value="UniProtKB-SubCell"/>
</dbReference>
<comment type="similarity">
    <text evidence="4">Belongs to the glycosyltransferase 29 family.</text>
</comment>
<dbReference type="GO" id="GO:0003835">
    <property type="term" value="F:beta-galactoside alpha-2,6-sialyltransferase activity"/>
    <property type="evidence" value="ECO:0007669"/>
    <property type="project" value="UniProtKB-EC"/>
</dbReference>
<dbReference type="Gene3D" id="3.90.1480.20">
    <property type="entry name" value="Glycosyl transferase family 29"/>
    <property type="match status" value="1"/>
</dbReference>
<dbReference type="InterPro" id="IPR001675">
    <property type="entry name" value="Glyco_trans_29"/>
</dbReference>
<keyword evidence="5" id="KW-0964">Secreted</keyword>
<dbReference type="PANTHER" id="PTHR46059:SF2">
    <property type="entry name" value="BETA-GALACTOSIDE ALPHA-2,6-SIALYLTRANSFERASE 1"/>
    <property type="match status" value="1"/>
</dbReference>
<evidence type="ECO:0000256" key="1">
    <source>
        <dbReference type="ARBA" id="ARBA00004447"/>
    </source>
</evidence>
<evidence type="ECO:0000256" key="12">
    <source>
        <dbReference type="ARBA" id="ARBA00023136"/>
    </source>
</evidence>
<comment type="pathway">
    <text evidence="3">Protein modification; protein glycosylation.</text>
</comment>
<dbReference type="GO" id="GO:0097503">
    <property type="term" value="P:sialylation"/>
    <property type="evidence" value="ECO:0007669"/>
    <property type="project" value="TreeGrafter"/>
</dbReference>
<dbReference type="PANTHER" id="PTHR46059">
    <property type="entry name" value="BETA-GALACTOSIDE ALPHA-2,6-SIALYLTRANSFERASE"/>
    <property type="match status" value="1"/>
</dbReference>
<dbReference type="Proteomes" id="UP000694386">
    <property type="component" value="Unplaced"/>
</dbReference>
<dbReference type="EC" id="2.4.3.1" evidence="16"/>
<dbReference type="GO" id="GO:0018279">
    <property type="term" value="P:protein N-linked glycosylation via asparagine"/>
    <property type="evidence" value="ECO:0007669"/>
    <property type="project" value="TreeGrafter"/>
</dbReference>